<sequence length="165" mass="18246">MKKTLALCVVAAFLGGCSSIDVPLSTKQANKEVKPVQVVDGTAVNNEYHLASSHWSDVAKIRDEATRLSFQVSQGSITKVQAAQLLDQFRLAQVGHNMVDDDMFAIYLRSAVESQQGTIDTAQSKAYIQNALSGWQQRWPVMRSKPANPAFTNFLMEVMNMKPLQ</sequence>
<evidence type="ECO:0000313" key="1">
    <source>
        <dbReference type="EMBL" id="PIT39412.1"/>
    </source>
</evidence>
<dbReference type="PROSITE" id="PS51257">
    <property type="entry name" value="PROKAR_LIPOPROTEIN"/>
    <property type="match status" value="1"/>
</dbReference>
<gene>
    <name evidence="1" type="ORF">BHC54_05605</name>
</gene>
<comment type="caution">
    <text evidence="1">The sequence shown here is derived from an EMBL/GenBank/DDBJ whole genome shotgun (WGS) entry which is preliminary data.</text>
</comment>
<proteinExistence type="predicted"/>
<protein>
    <submittedName>
        <fullName evidence="1">Prokaryotic membrane lipolipid attachment site family protein</fullName>
    </submittedName>
</protein>
<reference evidence="1" key="1">
    <citation type="journal article" date="2017" name="MBio">
        <title>Type VI secretion-mediated competition in the bee gut microbiome.</title>
        <authorList>
            <person name="Steele M.I."/>
            <person name="Kwong W.K."/>
            <person name="Powell J.E."/>
            <person name="Whiteley M."/>
            <person name="Moran N.A."/>
        </authorList>
    </citation>
    <scope>NUCLEOTIDE SEQUENCE [LARGE SCALE GENOMIC DNA]</scope>
    <source>
        <strain evidence="1">WkB273</strain>
    </source>
</reference>
<dbReference type="EMBL" id="MEIL01000027">
    <property type="protein sequence ID" value="PIT39412.1"/>
    <property type="molecule type" value="Genomic_DNA"/>
</dbReference>
<dbReference type="Proteomes" id="UP000230202">
    <property type="component" value="Unassembled WGS sequence"/>
</dbReference>
<keyword evidence="2" id="KW-1185">Reference proteome</keyword>
<dbReference type="RefSeq" id="WP_100152091.1">
    <property type="nucleotide sequence ID" value="NZ_MEIL01000027.1"/>
</dbReference>
<organism evidence="1 2">
    <name type="scientific">Snodgrassella alvi</name>
    <dbReference type="NCBI Taxonomy" id="1196083"/>
    <lineage>
        <taxon>Bacteria</taxon>
        <taxon>Pseudomonadati</taxon>
        <taxon>Pseudomonadota</taxon>
        <taxon>Betaproteobacteria</taxon>
        <taxon>Neisseriales</taxon>
        <taxon>Neisseriaceae</taxon>
        <taxon>Snodgrassella</taxon>
    </lineage>
</organism>
<accession>A0A2N9X6Z8</accession>
<dbReference type="AlphaFoldDB" id="A0A2N9X6Z8"/>
<name>A0A2N9X6Z8_9NEIS</name>
<evidence type="ECO:0000313" key="2">
    <source>
        <dbReference type="Proteomes" id="UP000230202"/>
    </source>
</evidence>